<dbReference type="SUPFAM" id="SSF51569">
    <property type="entry name" value="Aldolase"/>
    <property type="match status" value="1"/>
</dbReference>
<dbReference type="EC" id="4.2.1.10" evidence="5"/>
<dbReference type="AlphaFoldDB" id="A0A9D1D4S3"/>
<evidence type="ECO:0000256" key="5">
    <source>
        <dbReference type="HAMAP-Rule" id="MF_00214"/>
    </source>
</evidence>
<dbReference type="Gene3D" id="3.20.20.70">
    <property type="entry name" value="Aldolase class I"/>
    <property type="match status" value="1"/>
</dbReference>
<dbReference type="GO" id="GO:0009073">
    <property type="term" value="P:aromatic amino acid family biosynthetic process"/>
    <property type="evidence" value="ECO:0007669"/>
    <property type="project" value="UniProtKB-KW"/>
</dbReference>
<evidence type="ECO:0000256" key="2">
    <source>
        <dbReference type="ARBA" id="ARBA00023141"/>
    </source>
</evidence>
<feature type="binding site" evidence="5">
    <location>
        <position position="233"/>
    </location>
    <ligand>
        <name>3-dehydroquinate</name>
        <dbReference type="ChEBI" id="CHEBI:32364"/>
    </ligand>
</feature>
<dbReference type="GO" id="GO:0009423">
    <property type="term" value="P:chorismate biosynthetic process"/>
    <property type="evidence" value="ECO:0007669"/>
    <property type="project" value="UniProtKB-UniRule"/>
</dbReference>
<evidence type="ECO:0000256" key="4">
    <source>
        <dbReference type="ARBA" id="ARBA00023270"/>
    </source>
</evidence>
<dbReference type="FunFam" id="3.20.20.70:FF:000047">
    <property type="entry name" value="3-dehydroquinate dehydratase"/>
    <property type="match status" value="1"/>
</dbReference>
<keyword evidence="3 5" id="KW-0456">Lyase</keyword>
<evidence type="ECO:0000313" key="6">
    <source>
        <dbReference type="EMBL" id="HIR05446.1"/>
    </source>
</evidence>
<comment type="catalytic activity">
    <reaction evidence="1 5">
        <text>3-dehydroquinate = 3-dehydroshikimate + H2O</text>
        <dbReference type="Rhea" id="RHEA:21096"/>
        <dbReference type="ChEBI" id="CHEBI:15377"/>
        <dbReference type="ChEBI" id="CHEBI:16630"/>
        <dbReference type="ChEBI" id="CHEBI:32364"/>
        <dbReference type="EC" id="4.2.1.10"/>
    </reaction>
</comment>
<comment type="caution">
    <text evidence="6">The sequence shown here is derived from an EMBL/GenBank/DDBJ whole genome shotgun (WGS) entry which is preliminary data.</text>
</comment>
<dbReference type="InterPro" id="IPR013785">
    <property type="entry name" value="Aldolase_TIM"/>
</dbReference>
<dbReference type="GO" id="GO:0003855">
    <property type="term" value="F:3-dehydroquinate dehydratase activity"/>
    <property type="evidence" value="ECO:0007669"/>
    <property type="project" value="UniProtKB-UniRule"/>
</dbReference>
<protein>
    <recommendedName>
        <fullName evidence="5">3-dehydroquinate dehydratase</fullName>
        <shortName evidence="5">3-dehydroquinase</shortName>
        <ecNumber evidence="5">4.2.1.10</ecNumber>
    </recommendedName>
    <alternativeName>
        <fullName evidence="5">Type I DHQase</fullName>
    </alternativeName>
    <alternativeName>
        <fullName evidence="5">Type I dehydroquinase</fullName>
        <shortName evidence="5">DHQ1</shortName>
    </alternativeName>
</protein>
<dbReference type="InterPro" id="IPR001381">
    <property type="entry name" value="DHquinase_I"/>
</dbReference>
<keyword evidence="2 5" id="KW-0057">Aromatic amino acid biosynthesis</keyword>
<evidence type="ECO:0000256" key="3">
    <source>
        <dbReference type="ARBA" id="ARBA00023239"/>
    </source>
</evidence>
<dbReference type="EMBL" id="DVGC01000030">
    <property type="protein sequence ID" value="HIR05446.1"/>
    <property type="molecule type" value="Genomic_DNA"/>
</dbReference>
<gene>
    <name evidence="5 6" type="primary">aroD</name>
    <name evidence="6" type="ORF">IAB28_05715</name>
</gene>
<dbReference type="PANTHER" id="PTHR43699:SF1">
    <property type="entry name" value="3-DEHYDROQUINATE DEHYDRATASE"/>
    <property type="match status" value="1"/>
</dbReference>
<feature type="active site" description="Schiff-base intermediate with substrate" evidence="5">
    <location>
        <position position="171"/>
    </location>
</feature>
<organism evidence="6 7">
    <name type="scientific">Candidatus Copromonas faecavium</name>
    <name type="common">nom. illeg.</name>
    <dbReference type="NCBI Taxonomy" id="2840740"/>
    <lineage>
        <taxon>Bacteria</taxon>
        <taxon>Bacillati</taxon>
        <taxon>Bacillota</taxon>
        <taxon>Clostridia</taxon>
        <taxon>Lachnospirales</taxon>
        <taxon>Lachnospiraceae</taxon>
        <taxon>Candidatus Copromonas (nom. illeg.)</taxon>
    </lineage>
</organism>
<dbReference type="CDD" id="cd00502">
    <property type="entry name" value="DHQase_I"/>
    <property type="match status" value="1"/>
</dbReference>
<keyword evidence="4 5" id="KW-0704">Schiff base</keyword>
<dbReference type="NCBIfam" id="TIGR01093">
    <property type="entry name" value="aroD"/>
    <property type="match status" value="1"/>
</dbReference>
<dbReference type="GO" id="GO:0008652">
    <property type="term" value="P:amino acid biosynthetic process"/>
    <property type="evidence" value="ECO:0007669"/>
    <property type="project" value="UniProtKB-KW"/>
</dbReference>
<feature type="binding site" evidence="5">
    <location>
        <position position="214"/>
    </location>
    <ligand>
        <name>3-dehydroquinate</name>
        <dbReference type="ChEBI" id="CHEBI:32364"/>
    </ligand>
</feature>
<proteinExistence type="inferred from homology"/>
<comment type="similarity">
    <text evidence="5">Belongs to the type-I 3-dehydroquinase family.</text>
</comment>
<evidence type="ECO:0000256" key="1">
    <source>
        <dbReference type="ARBA" id="ARBA00001864"/>
    </source>
</evidence>
<reference evidence="6" key="2">
    <citation type="journal article" date="2021" name="PeerJ">
        <title>Extensive microbial diversity within the chicken gut microbiome revealed by metagenomics and culture.</title>
        <authorList>
            <person name="Gilroy R."/>
            <person name="Ravi A."/>
            <person name="Getino M."/>
            <person name="Pursley I."/>
            <person name="Horton D.L."/>
            <person name="Alikhan N.F."/>
            <person name="Baker D."/>
            <person name="Gharbi K."/>
            <person name="Hall N."/>
            <person name="Watson M."/>
            <person name="Adriaenssens E.M."/>
            <person name="Foster-Nyarko E."/>
            <person name="Jarju S."/>
            <person name="Secka A."/>
            <person name="Antonio M."/>
            <person name="Oren A."/>
            <person name="Chaudhuri R.R."/>
            <person name="La Ragione R."/>
            <person name="Hildebrand F."/>
            <person name="Pallen M.J."/>
        </authorList>
    </citation>
    <scope>NUCLEOTIDE SEQUENCE</scope>
    <source>
        <strain evidence="6">CHK180-2868</strain>
    </source>
</reference>
<feature type="binding site" evidence="5">
    <location>
        <begin position="47"/>
        <end position="49"/>
    </location>
    <ligand>
        <name>3-dehydroquinate</name>
        <dbReference type="ChEBI" id="CHEBI:32364"/>
    </ligand>
</feature>
<evidence type="ECO:0000313" key="7">
    <source>
        <dbReference type="Proteomes" id="UP000824250"/>
    </source>
</evidence>
<comment type="function">
    <text evidence="5">Involved in the third step of the chorismate pathway, which leads to the biosynthesis of aromatic amino acids. Catalyzes the cis-dehydration of 3-dehydroquinate (DHQ) and introduces the first double bond of the aromatic ring to yield 3-dehydroshikimate.</text>
</comment>
<keyword evidence="5" id="KW-0028">Amino-acid biosynthesis</keyword>
<reference evidence="6" key="1">
    <citation type="submission" date="2020-10" db="EMBL/GenBank/DDBJ databases">
        <authorList>
            <person name="Gilroy R."/>
        </authorList>
    </citation>
    <scope>NUCLEOTIDE SEQUENCE</scope>
    <source>
        <strain evidence="6">CHK180-2868</strain>
    </source>
</reference>
<feature type="binding site" evidence="5">
    <location>
        <position position="237"/>
    </location>
    <ligand>
        <name>3-dehydroquinate</name>
        <dbReference type="ChEBI" id="CHEBI:32364"/>
    </ligand>
</feature>
<comment type="subunit">
    <text evidence="5">Homodimer.</text>
</comment>
<dbReference type="HAMAP" id="MF_00214">
    <property type="entry name" value="AroD"/>
    <property type="match status" value="1"/>
</dbReference>
<sequence>MSASVAVKNIVIGTGRPKICIPLMDPDPASLSQTVSQLGELPFDLVEWRADALKNPLSPDVRLEALTLLRRLLPRTPILFTLRTAAEGGLANVNPEEYEEILMDAIRSGLPDLVDIELSWGEERTKRLLFAVHERAMFAVGSRHNFKATPSKEEIVHTLRIMQELGCDLAKYAVMPRCERDVLTLLDATLTMKEHYPDTPVITMSMGPLGAVSRISGELFGSALTFGTAGTASAPGQLPARTLSAFLQQLSVDAG</sequence>
<feature type="binding site" evidence="5">
    <location>
        <position position="83"/>
    </location>
    <ligand>
        <name>3-dehydroquinate</name>
        <dbReference type="ChEBI" id="CHEBI:32364"/>
    </ligand>
</feature>
<feature type="active site" description="Proton donor/acceptor" evidence="5">
    <location>
        <position position="144"/>
    </location>
</feature>
<comment type="pathway">
    <text evidence="5">Metabolic intermediate biosynthesis; chorismate biosynthesis; chorismate from D-erythrose 4-phosphate and phosphoenolpyruvate: step 3/7.</text>
</comment>
<comment type="caution">
    <text evidence="5">Lacks conserved residue(s) required for the propagation of feature annotation.</text>
</comment>
<dbReference type="InterPro" id="IPR050146">
    <property type="entry name" value="Type-I_3-dehydroquinase"/>
</dbReference>
<dbReference type="Pfam" id="PF01487">
    <property type="entry name" value="DHquinase_I"/>
    <property type="match status" value="1"/>
</dbReference>
<accession>A0A9D1D4S3</accession>
<name>A0A9D1D4S3_9FIRM</name>
<dbReference type="GO" id="GO:0046279">
    <property type="term" value="P:3,4-dihydroxybenzoate biosynthetic process"/>
    <property type="evidence" value="ECO:0007669"/>
    <property type="project" value="TreeGrafter"/>
</dbReference>
<dbReference type="PANTHER" id="PTHR43699">
    <property type="entry name" value="3-DEHYDROQUINATE DEHYDRATASE"/>
    <property type="match status" value="1"/>
</dbReference>
<dbReference type="Proteomes" id="UP000824250">
    <property type="component" value="Unassembled WGS sequence"/>
</dbReference>